<dbReference type="EMBL" id="JACHMI010000001">
    <property type="protein sequence ID" value="MBB6556202.1"/>
    <property type="molecule type" value="Genomic_DNA"/>
</dbReference>
<sequence length="55" mass="6115">MTEREPIYDVDVRGRGTGFDLSLAGALAYAKTHDGTVMVSYDGGQTWERYEPDDT</sequence>
<reference evidence="1 2" key="1">
    <citation type="submission" date="2020-08" db="EMBL/GenBank/DDBJ databases">
        <title>Sequencing the genomes of 1000 actinobacteria strains.</title>
        <authorList>
            <person name="Klenk H.-P."/>
        </authorList>
    </citation>
    <scope>NUCLEOTIDE SEQUENCE [LARGE SCALE GENOMIC DNA]</scope>
    <source>
        <strain evidence="1 2">DSM 43768</strain>
    </source>
</reference>
<dbReference type="AlphaFoldDB" id="A0A7X0U5N3"/>
<keyword evidence="2" id="KW-1185">Reference proteome</keyword>
<protein>
    <submittedName>
        <fullName evidence="1">Photosystem II stability/assembly factor-like uncharacterized protein</fullName>
    </submittedName>
</protein>
<name>A0A7X0U5N3_9ACTN</name>
<gene>
    <name evidence="1" type="ORF">HD593_010997</name>
</gene>
<dbReference type="SUPFAM" id="SSF110296">
    <property type="entry name" value="Oligoxyloglucan reducing end-specific cellobiohydrolase"/>
    <property type="match status" value="1"/>
</dbReference>
<comment type="caution">
    <text evidence="1">The sequence shown here is derived from an EMBL/GenBank/DDBJ whole genome shotgun (WGS) entry which is preliminary data.</text>
</comment>
<accession>A0A7X0U5N3</accession>
<dbReference type="RefSeq" id="WP_185110679.1">
    <property type="nucleotide sequence ID" value="NZ_BAAAXY010000153.1"/>
</dbReference>
<dbReference type="Proteomes" id="UP000565579">
    <property type="component" value="Unassembled WGS sequence"/>
</dbReference>
<organism evidence="1 2">
    <name type="scientific">Nonomuraea rubra</name>
    <dbReference type="NCBI Taxonomy" id="46180"/>
    <lineage>
        <taxon>Bacteria</taxon>
        <taxon>Bacillati</taxon>
        <taxon>Actinomycetota</taxon>
        <taxon>Actinomycetes</taxon>
        <taxon>Streptosporangiales</taxon>
        <taxon>Streptosporangiaceae</taxon>
        <taxon>Nonomuraea</taxon>
    </lineage>
</organism>
<proteinExistence type="predicted"/>
<evidence type="ECO:0000313" key="1">
    <source>
        <dbReference type="EMBL" id="MBB6556202.1"/>
    </source>
</evidence>
<evidence type="ECO:0000313" key="2">
    <source>
        <dbReference type="Proteomes" id="UP000565579"/>
    </source>
</evidence>